<dbReference type="RefSeq" id="WP_215505525.1">
    <property type="nucleotide sequence ID" value="NZ_CP076363.1"/>
</dbReference>
<dbReference type="InterPro" id="IPR006076">
    <property type="entry name" value="FAD-dep_OxRdtase"/>
</dbReference>
<dbReference type="PANTHER" id="PTHR13847">
    <property type="entry name" value="SARCOSINE DEHYDROGENASE-RELATED"/>
    <property type="match status" value="1"/>
</dbReference>
<keyword evidence="1" id="KW-0560">Oxidoreductase</keyword>
<evidence type="ECO:0000313" key="4">
    <source>
        <dbReference type="Proteomes" id="UP000679352"/>
    </source>
</evidence>
<dbReference type="PANTHER" id="PTHR13847:SF281">
    <property type="entry name" value="FAD DEPENDENT OXIDOREDUCTASE DOMAIN-CONTAINING PROTEIN"/>
    <property type="match status" value="1"/>
</dbReference>
<dbReference type="GO" id="GO:0016491">
    <property type="term" value="F:oxidoreductase activity"/>
    <property type="evidence" value="ECO:0007669"/>
    <property type="project" value="UniProtKB-KW"/>
</dbReference>
<accession>A0A975S3C5</accession>
<proteinExistence type="predicted"/>
<dbReference type="AlphaFoldDB" id="A0A975S3C5"/>
<name>A0A975S3C5_9RHOB</name>
<protein>
    <submittedName>
        <fullName evidence="3">FAD-binding oxidoreductase</fullName>
    </submittedName>
</protein>
<evidence type="ECO:0000259" key="2">
    <source>
        <dbReference type="Pfam" id="PF01266"/>
    </source>
</evidence>
<gene>
    <name evidence="3" type="ORF">KM031_19390</name>
</gene>
<organism evidence="3 4">
    <name type="scientific">Gemmobacter fulvus</name>
    <dbReference type="NCBI Taxonomy" id="2840474"/>
    <lineage>
        <taxon>Bacteria</taxon>
        <taxon>Pseudomonadati</taxon>
        <taxon>Pseudomonadota</taxon>
        <taxon>Alphaproteobacteria</taxon>
        <taxon>Rhodobacterales</taxon>
        <taxon>Paracoccaceae</taxon>
        <taxon>Gemmobacter</taxon>
    </lineage>
</organism>
<dbReference type="Gene3D" id="3.30.9.10">
    <property type="entry name" value="D-Amino Acid Oxidase, subunit A, domain 2"/>
    <property type="match status" value="1"/>
</dbReference>
<sequence>MKLTSYWLDTSARFDQGATRPLEGRYDVAVVGGGLTGASAALALARKGARVALLEADTIGNAASGRNGGMCNNGFAQNYAVMSGKYGKDVADRLYKTFDAGVDLVERLVREEQIDCSFARVGKLKLAVKPEHYDMLARSQELLAAGPDPETRMVPRSKVRDEVGTDRYHGGLLFPKSAGMHVGRFVRGLATAAARTGAEIHEHAPVTGLHQSADGHRVETPKGTIHARQVMLASGISQVGPLGWIRRRIVPVGAFLIVTEPLSPEQLARLMPTRRMVVDTRNLVVYWRLTPDNRLLFGGRARFAGTNPQSDQKSGEILKAVMVDVYPELTGTRIDYCWGGLVDMTQDRLPRAGERNGIYYSMGYSGHGTHMSTLMGHIMADVMDGKADLNPWKDFNWPAIPGYFGRPWFLPVLGAYYRIKDLVR</sequence>
<dbReference type="SUPFAM" id="SSF51905">
    <property type="entry name" value="FAD/NAD(P)-binding domain"/>
    <property type="match status" value="1"/>
</dbReference>
<dbReference type="Proteomes" id="UP000679352">
    <property type="component" value="Plasmid p2"/>
</dbReference>
<dbReference type="Pfam" id="PF01266">
    <property type="entry name" value="DAO"/>
    <property type="match status" value="1"/>
</dbReference>
<evidence type="ECO:0000256" key="1">
    <source>
        <dbReference type="ARBA" id="ARBA00023002"/>
    </source>
</evidence>
<dbReference type="GO" id="GO:0005737">
    <property type="term" value="C:cytoplasm"/>
    <property type="evidence" value="ECO:0007669"/>
    <property type="project" value="TreeGrafter"/>
</dbReference>
<dbReference type="InterPro" id="IPR036188">
    <property type="entry name" value="FAD/NAD-bd_sf"/>
</dbReference>
<feature type="domain" description="FAD dependent oxidoreductase" evidence="2">
    <location>
        <begin position="27"/>
        <end position="381"/>
    </location>
</feature>
<dbReference type="KEGG" id="gfu:KM031_19390"/>
<dbReference type="Gene3D" id="3.50.50.60">
    <property type="entry name" value="FAD/NAD(P)-binding domain"/>
    <property type="match status" value="1"/>
</dbReference>
<dbReference type="EMBL" id="CP076363">
    <property type="protein sequence ID" value="QWK92542.1"/>
    <property type="molecule type" value="Genomic_DNA"/>
</dbReference>
<evidence type="ECO:0000313" key="3">
    <source>
        <dbReference type="EMBL" id="QWK92542.1"/>
    </source>
</evidence>
<reference evidence="3" key="1">
    <citation type="submission" date="2021-06" db="EMBL/GenBank/DDBJ databases">
        <authorList>
            <person name="Lee C.-S."/>
            <person name="Jin L."/>
        </authorList>
    </citation>
    <scope>NUCLEOTIDE SEQUENCE</scope>
    <source>
        <strain evidence="3">Con5</strain>
        <plasmid evidence="3">p2</plasmid>
    </source>
</reference>
<geneLocation type="plasmid" evidence="3 4">
    <name>p2</name>
</geneLocation>
<keyword evidence="4" id="KW-1185">Reference proteome</keyword>
<keyword evidence="3" id="KW-0614">Plasmid</keyword>